<reference evidence="8 9" key="1">
    <citation type="submission" date="2018-10" db="EMBL/GenBank/DDBJ databases">
        <title>Genomic Encyclopedia of Archaeal and Bacterial Type Strains, Phase II (KMG-II): from individual species to whole genera.</title>
        <authorList>
            <person name="Goeker M."/>
        </authorList>
    </citation>
    <scope>NUCLEOTIDE SEQUENCE [LARGE SCALE GENOMIC DNA]</scope>
    <source>
        <strain evidence="9">ATCC 35512 / DSM 2944 / CIP 106514 / LMD 82.5 / NBRC 102493 / NCCB 82005 / GB17</strain>
        <strain evidence="8">DSM 2944</strain>
    </source>
</reference>
<dbReference type="Pfam" id="PF00005">
    <property type="entry name" value="ABC_tran"/>
    <property type="match status" value="1"/>
</dbReference>
<comment type="similarity">
    <text evidence="1">Belongs to the ABC transporter superfamily.</text>
</comment>
<geneLocation type="plasmid" evidence="10">
    <name>ppan2</name>
</geneLocation>
<dbReference type="EMBL" id="RBLI01000003">
    <property type="protein sequence ID" value="RKS43264.1"/>
    <property type="molecule type" value="Genomic_DNA"/>
</dbReference>
<evidence type="ECO:0000313" key="8">
    <source>
        <dbReference type="EMBL" id="RKS43264.1"/>
    </source>
</evidence>
<protein>
    <submittedName>
        <fullName evidence="7 8">ABC transporter ATP-binding protein</fullName>
    </submittedName>
</protein>
<evidence type="ECO:0000256" key="4">
    <source>
        <dbReference type="ARBA" id="ARBA00022840"/>
    </source>
</evidence>
<feature type="domain" description="ABC transporter" evidence="6">
    <location>
        <begin position="3"/>
        <end position="234"/>
    </location>
</feature>
<dbReference type="PANTHER" id="PTHR43820:SF4">
    <property type="entry name" value="HIGH-AFFINITY BRANCHED-CHAIN AMINO ACID TRANSPORT ATP-BINDING PROTEIN LIVF"/>
    <property type="match status" value="1"/>
</dbReference>
<keyword evidence="9" id="KW-1185">Reference proteome</keyword>
<evidence type="ECO:0000256" key="2">
    <source>
        <dbReference type="ARBA" id="ARBA00022448"/>
    </source>
</evidence>
<keyword evidence="7" id="KW-0614">Plasmid</keyword>
<dbReference type="PROSITE" id="PS50893">
    <property type="entry name" value="ABC_TRANSPORTER_2"/>
    <property type="match status" value="1"/>
</dbReference>
<evidence type="ECO:0000313" key="7">
    <source>
        <dbReference type="EMBL" id="QFG36164.1"/>
    </source>
</evidence>
<evidence type="ECO:0000313" key="9">
    <source>
        <dbReference type="Proteomes" id="UP000273626"/>
    </source>
</evidence>
<dbReference type="EMBL" id="CP044425">
    <property type="protein sequence ID" value="QFG36164.1"/>
    <property type="molecule type" value="Genomic_DNA"/>
</dbReference>
<evidence type="ECO:0000313" key="10">
    <source>
        <dbReference type="Proteomes" id="UP000326453"/>
    </source>
</evidence>
<dbReference type="Gene3D" id="3.40.50.300">
    <property type="entry name" value="P-loop containing nucleotide triphosphate hydrolases"/>
    <property type="match status" value="1"/>
</dbReference>
<sequence length="234" mass="25595">MLLEVRNLSVSYKGIQALRDVSLHVNRGEMVALVGSNGAGKSTLLNALSRTVVPQAGQVVFDGKDLGRMAAFQVSRQGLLHVPEGRQVLADMSVWENLQLGMLALGQRPARYSLDQVYALFPILEERADQIAGTLSGGQQQMLAIGRALMGAPEILLLDEPSLGLSPLMSDQVFDALTRLNREGLTILLVEQNAYRALECTQRAYVLDRGRIVMEGASEMLMRDQRVIESYLGA</sequence>
<keyword evidence="4 7" id="KW-0067">ATP-binding</keyword>
<dbReference type="GO" id="GO:0005524">
    <property type="term" value="F:ATP binding"/>
    <property type="evidence" value="ECO:0007669"/>
    <property type="project" value="UniProtKB-KW"/>
</dbReference>
<gene>
    <name evidence="8" type="ORF">BDE18_4228</name>
    <name evidence="7" type="ORF">ESD82_07945</name>
</gene>
<proteinExistence type="inferred from homology"/>
<dbReference type="RefSeq" id="WP_036747717.1">
    <property type="nucleotide sequence ID" value="NZ_CP044425.1"/>
</dbReference>
<keyword evidence="5" id="KW-0029">Amino-acid transport</keyword>
<dbReference type="KEGG" id="ppan:ESD82_07945"/>
<evidence type="ECO:0000256" key="5">
    <source>
        <dbReference type="ARBA" id="ARBA00022970"/>
    </source>
</evidence>
<geneLocation type="plasmid" evidence="7">
    <name>pPAN2</name>
</geneLocation>
<dbReference type="PROSITE" id="PS00211">
    <property type="entry name" value="ABC_TRANSPORTER_1"/>
    <property type="match status" value="1"/>
</dbReference>
<dbReference type="SUPFAM" id="SSF52540">
    <property type="entry name" value="P-loop containing nucleoside triphosphate hydrolases"/>
    <property type="match status" value="1"/>
</dbReference>
<dbReference type="InterPro" id="IPR017871">
    <property type="entry name" value="ABC_transporter-like_CS"/>
</dbReference>
<dbReference type="InterPro" id="IPR052156">
    <property type="entry name" value="BCAA_Transport_ATP-bd_LivF"/>
</dbReference>
<accession>A0AAE6TT32</accession>
<dbReference type="GO" id="GO:0016887">
    <property type="term" value="F:ATP hydrolysis activity"/>
    <property type="evidence" value="ECO:0007669"/>
    <property type="project" value="InterPro"/>
</dbReference>
<keyword evidence="2" id="KW-0813">Transport</keyword>
<evidence type="ECO:0000256" key="1">
    <source>
        <dbReference type="ARBA" id="ARBA00005417"/>
    </source>
</evidence>
<dbReference type="GO" id="GO:0015807">
    <property type="term" value="P:L-amino acid transport"/>
    <property type="evidence" value="ECO:0007669"/>
    <property type="project" value="TreeGrafter"/>
</dbReference>
<reference evidence="7 10" key="2">
    <citation type="submission" date="2019-01" db="EMBL/GenBank/DDBJ databases">
        <title>Complete Genome Sequence and Annotation of the Paracoccus pantotrophus type strain DSM 2944.</title>
        <authorList>
            <person name="Bockwoldt J.A."/>
            <person name="Zimmermann M."/>
            <person name="Tiso T."/>
            <person name="Blank L.M."/>
        </authorList>
    </citation>
    <scope>NUCLEOTIDE SEQUENCE [LARGE SCALE GENOMIC DNA]</scope>
    <source>
        <strain evidence="7 10">DSM 2944</strain>
        <plasmid evidence="10">ppan2</plasmid>
        <plasmid evidence="7">pPAN2</plasmid>
    </source>
</reference>
<dbReference type="AlphaFoldDB" id="A0AAE6TT32"/>
<evidence type="ECO:0000256" key="3">
    <source>
        <dbReference type="ARBA" id="ARBA00022741"/>
    </source>
</evidence>
<dbReference type="GeneID" id="51370494"/>
<dbReference type="SMART" id="SM00382">
    <property type="entry name" value="AAA"/>
    <property type="match status" value="1"/>
</dbReference>
<dbReference type="InterPro" id="IPR003439">
    <property type="entry name" value="ABC_transporter-like_ATP-bd"/>
</dbReference>
<dbReference type="GO" id="GO:0015658">
    <property type="term" value="F:branched-chain amino acid transmembrane transporter activity"/>
    <property type="evidence" value="ECO:0007669"/>
    <property type="project" value="TreeGrafter"/>
</dbReference>
<dbReference type="Proteomes" id="UP000273626">
    <property type="component" value="Unassembled WGS sequence"/>
</dbReference>
<keyword evidence="3" id="KW-0547">Nucleotide-binding</keyword>
<evidence type="ECO:0000259" key="6">
    <source>
        <dbReference type="PROSITE" id="PS50893"/>
    </source>
</evidence>
<name>A0AAE6TT32_PARPN</name>
<dbReference type="CDD" id="cd03224">
    <property type="entry name" value="ABC_TM1139_LivF_branched"/>
    <property type="match status" value="1"/>
</dbReference>
<dbReference type="InterPro" id="IPR003593">
    <property type="entry name" value="AAA+_ATPase"/>
</dbReference>
<organism evidence="7 10">
    <name type="scientific">Paracoccus pantotrophus</name>
    <name type="common">Thiosphaera pantotropha</name>
    <dbReference type="NCBI Taxonomy" id="82367"/>
    <lineage>
        <taxon>Bacteria</taxon>
        <taxon>Pseudomonadati</taxon>
        <taxon>Pseudomonadota</taxon>
        <taxon>Alphaproteobacteria</taxon>
        <taxon>Rhodobacterales</taxon>
        <taxon>Paracoccaceae</taxon>
        <taxon>Paracoccus</taxon>
    </lineage>
</organism>
<dbReference type="PANTHER" id="PTHR43820">
    <property type="entry name" value="HIGH-AFFINITY BRANCHED-CHAIN AMINO ACID TRANSPORT ATP-BINDING PROTEIN LIVF"/>
    <property type="match status" value="1"/>
</dbReference>
<dbReference type="Proteomes" id="UP000326453">
    <property type="component" value="Plasmid pPAN2"/>
</dbReference>
<dbReference type="InterPro" id="IPR027417">
    <property type="entry name" value="P-loop_NTPase"/>
</dbReference>